<name>A0A9Q1QXX2_9SOLA</name>
<dbReference type="Proteomes" id="UP001152561">
    <property type="component" value="Unassembled WGS sequence"/>
</dbReference>
<reference evidence="3" key="1">
    <citation type="journal article" date="2023" name="Proc. Natl. Acad. Sci. U.S.A.">
        <title>Genomic and structural basis for evolution of tropane alkaloid biosynthesis.</title>
        <authorList>
            <person name="Wanga Y.-J."/>
            <person name="Taina T."/>
            <person name="Yua J.-Y."/>
            <person name="Lia J."/>
            <person name="Xua B."/>
            <person name="Chenc J."/>
            <person name="D'Auriad J.C."/>
            <person name="Huanga J.-P."/>
            <person name="Huanga S.-X."/>
        </authorList>
    </citation>
    <scope>NUCLEOTIDE SEQUENCE [LARGE SCALE GENOMIC DNA]</scope>
    <source>
        <strain evidence="3">cv. KIB-2019</strain>
    </source>
</reference>
<comment type="caution">
    <text evidence="2">The sequence shown here is derived from an EMBL/GenBank/DDBJ whole genome shotgun (WGS) entry which is preliminary data.</text>
</comment>
<proteinExistence type="predicted"/>
<evidence type="ECO:0000313" key="2">
    <source>
        <dbReference type="EMBL" id="KAJ8530953.1"/>
    </source>
</evidence>
<keyword evidence="3" id="KW-1185">Reference proteome</keyword>
<evidence type="ECO:0000256" key="1">
    <source>
        <dbReference type="SAM" id="MobiDB-lite"/>
    </source>
</evidence>
<gene>
    <name evidence="2" type="ORF">K7X08_023834</name>
</gene>
<accession>A0A9Q1QXX2</accession>
<evidence type="ECO:0000313" key="3">
    <source>
        <dbReference type="Proteomes" id="UP001152561"/>
    </source>
</evidence>
<sequence>MVSPQYIDDDAKVKNDSPVKIIQEEATGKANEEPKIGLDHLLGRVDEVEDLGEDLNVPKIRDGLSFGSELPARQIALDESRSTQEVSKHSSRISLEIEVPDGSNKNIESENK</sequence>
<organism evidence="2 3">
    <name type="scientific">Anisodus acutangulus</name>
    <dbReference type="NCBI Taxonomy" id="402998"/>
    <lineage>
        <taxon>Eukaryota</taxon>
        <taxon>Viridiplantae</taxon>
        <taxon>Streptophyta</taxon>
        <taxon>Embryophyta</taxon>
        <taxon>Tracheophyta</taxon>
        <taxon>Spermatophyta</taxon>
        <taxon>Magnoliopsida</taxon>
        <taxon>eudicotyledons</taxon>
        <taxon>Gunneridae</taxon>
        <taxon>Pentapetalae</taxon>
        <taxon>asterids</taxon>
        <taxon>lamiids</taxon>
        <taxon>Solanales</taxon>
        <taxon>Solanaceae</taxon>
        <taxon>Solanoideae</taxon>
        <taxon>Hyoscyameae</taxon>
        <taxon>Anisodus</taxon>
    </lineage>
</organism>
<dbReference type="EMBL" id="JAJAGQ010000021">
    <property type="protein sequence ID" value="KAJ8530953.1"/>
    <property type="molecule type" value="Genomic_DNA"/>
</dbReference>
<feature type="region of interest" description="Disordered" evidence="1">
    <location>
        <begin position="77"/>
        <end position="112"/>
    </location>
</feature>
<protein>
    <submittedName>
        <fullName evidence="2">Uncharacterized protein</fullName>
    </submittedName>
</protein>
<feature type="compositionally biased region" description="Basic and acidic residues" evidence="1">
    <location>
        <begin position="77"/>
        <end position="88"/>
    </location>
</feature>
<dbReference type="AlphaFoldDB" id="A0A9Q1QXX2"/>